<evidence type="ECO:0000313" key="4">
    <source>
        <dbReference type="EMBL" id="UYF76198.1"/>
    </source>
</evidence>
<dbReference type="InterPro" id="IPR013216">
    <property type="entry name" value="Methyltransf_11"/>
</dbReference>
<protein>
    <submittedName>
        <fullName evidence="4">Class I SAM-dependent methyltransferase</fullName>
    </submittedName>
</protein>
<evidence type="ECO:0000256" key="1">
    <source>
        <dbReference type="ARBA" id="ARBA00008361"/>
    </source>
</evidence>
<dbReference type="RefSeq" id="WP_004987337.1">
    <property type="nucleotide sequence ID" value="NZ_AP018824.1"/>
</dbReference>
<evidence type="ECO:0000256" key="3">
    <source>
        <dbReference type="ARBA" id="ARBA00022679"/>
    </source>
</evidence>
<dbReference type="PANTHER" id="PTHR44942">
    <property type="entry name" value="METHYLTRANSF_11 DOMAIN-CONTAINING PROTEIN"/>
    <property type="match status" value="1"/>
</dbReference>
<dbReference type="Proteomes" id="UP001164081">
    <property type="component" value="Chromosome"/>
</dbReference>
<dbReference type="GO" id="GO:0032259">
    <property type="term" value="P:methylation"/>
    <property type="evidence" value="ECO:0007669"/>
    <property type="project" value="UniProtKB-KW"/>
</dbReference>
<dbReference type="Gene3D" id="3.40.50.150">
    <property type="entry name" value="Vaccinia Virus protein VP39"/>
    <property type="match status" value="1"/>
</dbReference>
<keyword evidence="3" id="KW-0808">Transferase</keyword>
<dbReference type="SUPFAM" id="SSF53335">
    <property type="entry name" value="S-adenosyl-L-methionine-dependent methyltransferases"/>
    <property type="match status" value="1"/>
</dbReference>
<organism evidence="4 5">
    <name type="scientific">Acinetobacter ursingii</name>
    <dbReference type="NCBI Taxonomy" id="108980"/>
    <lineage>
        <taxon>Bacteria</taxon>
        <taxon>Pseudomonadati</taxon>
        <taxon>Pseudomonadota</taxon>
        <taxon>Gammaproteobacteria</taxon>
        <taxon>Moraxellales</taxon>
        <taxon>Moraxellaceae</taxon>
        <taxon>Acinetobacter</taxon>
    </lineage>
</organism>
<dbReference type="InterPro" id="IPR029063">
    <property type="entry name" value="SAM-dependent_MTases_sf"/>
</dbReference>
<dbReference type="PANTHER" id="PTHR44942:SF4">
    <property type="entry name" value="METHYLTRANSFERASE TYPE 11 DOMAIN-CONTAINING PROTEIN"/>
    <property type="match status" value="1"/>
</dbReference>
<reference evidence="4" key="1">
    <citation type="journal article" date="2022" name="J Glob Antimicrob Resist">
        <title>Comparative analysis of IMP-4- and OXA-58-containing plasmids of three carbapenemase-producing Acinetobacter ursingii strains in the Netherlands.</title>
        <authorList>
            <person name="Hendrickx A.P.A."/>
            <person name="Schade R.P."/>
            <person name="Landman F."/>
            <person name="Bosch T."/>
            <person name="Schouls L.M."/>
            <person name="van Dijk K."/>
        </authorList>
    </citation>
    <scope>NUCLEOTIDE SEQUENCE</scope>
    <source>
        <strain evidence="4">RIVM_C010761</strain>
    </source>
</reference>
<gene>
    <name evidence="4" type="ORF">LSO58_04655</name>
</gene>
<dbReference type="GO" id="GO:0008757">
    <property type="term" value="F:S-adenosylmethionine-dependent methyltransferase activity"/>
    <property type="evidence" value="ECO:0007669"/>
    <property type="project" value="InterPro"/>
</dbReference>
<keyword evidence="2 4" id="KW-0489">Methyltransferase</keyword>
<evidence type="ECO:0000256" key="2">
    <source>
        <dbReference type="ARBA" id="ARBA00022603"/>
    </source>
</evidence>
<dbReference type="CDD" id="cd02440">
    <property type="entry name" value="AdoMet_MTases"/>
    <property type="match status" value="1"/>
</dbReference>
<evidence type="ECO:0000313" key="5">
    <source>
        <dbReference type="Proteomes" id="UP001164081"/>
    </source>
</evidence>
<proteinExistence type="inferred from homology"/>
<accession>A0A3F3LDC2</accession>
<sequence>MTTQHEVNQQQYQDKAKAYLNSSVHAQGAEFDQIREVLQQQAFQRVLDLGCGAGHVTYQIAPDVEQLIAYDLTAEMVQLVVEQAKARGLNNVTGQQGAAELLDFADQSICAVVSRYSAHHWQNVSQAMSEIYRVLKPRGKVIFVDILGNQQPVLDTFLQSIEIIRDPSHVRDYSLAEWMTFAERAGFKIEQMQKQSLQLNFASWAERMQTPAEAVATLRYLQQKASDVVKNYYQIQPDGSFQSEVMYLVLTKPE</sequence>
<name>A0A3F3LDC2_9GAMM</name>
<dbReference type="InterPro" id="IPR051052">
    <property type="entry name" value="Diverse_substrate_MTase"/>
</dbReference>
<comment type="similarity">
    <text evidence="1">Belongs to the methyltransferase superfamily.</text>
</comment>
<dbReference type="Pfam" id="PF08241">
    <property type="entry name" value="Methyltransf_11"/>
    <property type="match status" value="1"/>
</dbReference>
<dbReference type="EMBL" id="CP089044">
    <property type="protein sequence ID" value="UYF76198.1"/>
    <property type="molecule type" value="Genomic_DNA"/>
</dbReference>
<dbReference type="AlphaFoldDB" id="A0A3F3LDC2"/>